<gene>
    <name evidence="2" type="ORF">B0A54_09094</name>
</gene>
<proteinExistence type="predicted"/>
<dbReference type="AlphaFoldDB" id="A0A4U0UX03"/>
<reference evidence="2 3" key="1">
    <citation type="submission" date="2017-03" db="EMBL/GenBank/DDBJ databases">
        <title>Genomes of endolithic fungi from Antarctica.</title>
        <authorList>
            <person name="Coleine C."/>
            <person name="Masonjones S."/>
            <person name="Stajich J.E."/>
        </authorList>
    </citation>
    <scope>NUCLEOTIDE SEQUENCE [LARGE SCALE GENOMIC DNA]</scope>
    <source>
        <strain evidence="2 3">CCFEE 5311</strain>
    </source>
</reference>
<feature type="region of interest" description="Disordered" evidence="1">
    <location>
        <begin position="1"/>
        <end position="48"/>
    </location>
</feature>
<name>A0A4U0UX03_9PEZI</name>
<feature type="compositionally biased region" description="Acidic residues" evidence="1">
    <location>
        <begin position="215"/>
        <end position="249"/>
    </location>
</feature>
<protein>
    <submittedName>
        <fullName evidence="2">Uncharacterized protein</fullName>
    </submittedName>
</protein>
<dbReference type="EMBL" id="NAJP01000032">
    <property type="protein sequence ID" value="TKA40634.1"/>
    <property type="molecule type" value="Genomic_DNA"/>
</dbReference>
<evidence type="ECO:0000313" key="2">
    <source>
        <dbReference type="EMBL" id="TKA40634.1"/>
    </source>
</evidence>
<evidence type="ECO:0000256" key="1">
    <source>
        <dbReference type="SAM" id="MobiDB-lite"/>
    </source>
</evidence>
<feature type="compositionally biased region" description="Low complexity" evidence="1">
    <location>
        <begin position="1"/>
        <end position="24"/>
    </location>
</feature>
<feature type="region of interest" description="Disordered" evidence="1">
    <location>
        <begin position="213"/>
        <end position="265"/>
    </location>
</feature>
<evidence type="ECO:0000313" key="3">
    <source>
        <dbReference type="Proteomes" id="UP000310066"/>
    </source>
</evidence>
<accession>A0A4U0UX03</accession>
<organism evidence="2 3">
    <name type="scientific">Friedmanniomyces endolithicus</name>
    <dbReference type="NCBI Taxonomy" id="329885"/>
    <lineage>
        <taxon>Eukaryota</taxon>
        <taxon>Fungi</taxon>
        <taxon>Dikarya</taxon>
        <taxon>Ascomycota</taxon>
        <taxon>Pezizomycotina</taxon>
        <taxon>Dothideomycetes</taxon>
        <taxon>Dothideomycetidae</taxon>
        <taxon>Mycosphaerellales</taxon>
        <taxon>Teratosphaeriaceae</taxon>
        <taxon>Friedmanniomyces</taxon>
    </lineage>
</organism>
<feature type="compositionally biased region" description="Polar residues" evidence="1">
    <location>
        <begin position="25"/>
        <end position="43"/>
    </location>
</feature>
<dbReference type="Proteomes" id="UP000310066">
    <property type="component" value="Unassembled WGS sequence"/>
</dbReference>
<feature type="region of interest" description="Disordered" evidence="1">
    <location>
        <begin position="377"/>
        <end position="399"/>
    </location>
</feature>
<dbReference type="OrthoDB" id="3901461at2759"/>
<sequence length="557" mass="60916">MSAPSRNSSISSSDSGNNNSSRPSQAVNSADNNTSPASSNQQPHLPGALRATAPFGVYQTPPRHFNFTNPSMPPTQHIPGTDRVNYGITYALRDAEAAVRRSGIVNNMMREVGMTPNDIEPPAVQSAERSTLRRQSLSGGVWWATGEVQEYGADFDRAMQAAANARGTQDPAVTLSARDQIDATMRRHEAAMALIQMATGVQVAQPHQNLAPVAESDEAGSEEIVSEEATSEEVGSEEAGSEEVSDSDEAASVPDATYANPIDNSGTIVTLHRPADQYLWTAADLATLRRDREEAENVRDMQSALNGVNMSGNDDIPPEMHDWAPEDHEVVAARQAEAWRAEQEDTQMSYEDSLCDTCGRPDPNVWHPSMGCGPTSPLPMSESDDSDDSMMYSPAPQTRIPGGMLIEIEEAEDLDHDMDDTEDESVHDVYAEMEAEDEFHTAFDAQGADRIETLDYTAVFHAALYRATQDAMANPQHIDRIMEDLVTEWENLGRQLEEDSAQEFTQNILLTIEERMRTHPAFATLGGQLLAVLRDMAAQSGMDPVGGEWALGWEFEE</sequence>
<comment type="caution">
    <text evidence="2">The sequence shown here is derived from an EMBL/GenBank/DDBJ whole genome shotgun (WGS) entry which is preliminary data.</text>
</comment>